<proteinExistence type="predicted"/>
<protein>
    <recommendedName>
        <fullName evidence="2">BPL/LPL catalytic domain-containing protein</fullName>
    </recommendedName>
</protein>
<dbReference type="SUPFAM" id="SSF55681">
    <property type="entry name" value="Class II aaRS and biotin synthetases"/>
    <property type="match status" value="1"/>
</dbReference>
<dbReference type="InterPro" id="IPR004408">
    <property type="entry name" value="Biotin_CoA_COase_ligase"/>
</dbReference>
<dbReference type="Pfam" id="PF03099">
    <property type="entry name" value="BPL_LplA_LipB"/>
    <property type="match status" value="1"/>
</dbReference>
<dbReference type="InterPro" id="IPR003142">
    <property type="entry name" value="BPL_C"/>
</dbReference>
<dbReference type="NCBIfam" id="TIGR00121">
    <property type="entry name" value="birA_ligase"/>
    <property type="match status" value="1"/>
</dbReference>
<dbReference type="PROSITE" id="PS51733">
    <property type="entry name" value="BPL_LPL_CATALYTIC"/>
    <property type="match status" value="1"/>
</dbReference>
<dbReference type="Gene3D" id="3.30.930.10">
    <property type="entry name" value="Bira Bifunctional Protein, Domain 2"/>
    <property type="match status" value="1"/>
</dbReference>
<dbReference type="Gene3D" id="2.30.30.100">
    <property type="match status" value="1"/>
</dbReference>
<dbReference type="GO" id="GO:0005737">
    <property type="term" value="C:cytoplasm"/>
    <property type="evidence" value="ECO:0007669"/>
    <property type="project" value="TreeGrafter"/>
</dbReference>
<organism evidence="3">
    <name type="scientific">marine metagenome</name>
    <dbReference type="NCBI Taxonomy" id="408172"/>
    <lineage>
        <taxon>unclassified sequences</taxon>
        <taxon>metagenomes</taxon>
        <taxon>ecological metagenomes</taxon>
    </lineage>
</organism>
<dbReference type="PANTHER" id="PTHR12835:SF5">
    <property type="entry name" value="BIOTIN--PROTEIN LIGASE"/>
    <property type="match status" value="1"/>
</dbReference>
<dbReference type="CDD" id="cd16442">
    <property type="entry name" value="BPL"/>
    <property type="match status" value="1"/>
</dbReference>
<accession>A0A381XSB1</accession>
<name>A0A381XSB1_9ZZZZ</name>
<dbReference type="InterPro" id="IPR004143">
    <property type="entry name" value="BPL_LPL_catalytic"/>
</dbReference>
<evidence type="ECO:0000259" key="2">
    <source>
        <dbReference type="PROSITE" id="PS51733"/>
    </source>
</evidence>
<reference evidence="3" key="1">
    <citation type="submission" date="2018-05" db="EMBL/GenBank/DDBJ databases">
        <authorList>
            <person name="Lanie J.A."/>
            <person name="Ng W.-L."/>
            <person name="Kazmierczak K.M."/>
            <person name="Andrzejewski T.M."/>
            <person name="Davidsen T.M."/>
            <person name="Wayne K.J."/>
            <person name="Tettelin H."/>
            <person name="Glass J.I."/>
            <person name="Rusch D."/>
            <person name="Podicherti R."/>
            <person name="Tsui H.-C.T."/>
            <person name="Winkler M.E."/>
        </authorList>
    </citation>
    <scope>NUCLEOTIDE SEQUENCE</scope>
</reference>
<gene>
    <name evidence="3" type="ORF">METZ01_LOCUS120459</name>
</gene>
<evidence type="ECO:0000313" key="3">
    <source>
        <dbReference type="EMBL" id="SVA67605.1"/>
    </source>
</evidence>
<feature type="domain" description="BPL/LPL catalytic" evidence="2">
    <location>
        <begin position="4"/>
        <end position="196"/>
    </location>
</feature>
<dbReference type="EMBL" id="UINC01016192">
    <property type="protein sequence ID" value="SVA67605.1"/>
    <property type="molecule type" value="Genomic_DNA"/>
</dbReference>
<dbReference type="InterPro" id="IPR045864">
    <property type="entry name" value="aa-tRNA-synth_II/BPL/LPL"/>
</dbReference>
<evidence type="ECO:0000256" key="1">
    <source>
        <dbReference type="ARBA" id="ARBA00022598"/>
    </source>
</evidence>
<dbReference type="Pfam" id="PF02237">
    <property type="entry name" value="BPL_C"/>
    <property type="match status" value="1"/>
</dbReference>
<dbReference type="AlphaFoldDB" id="A0A381XSB1"/>
<dbReference type="PANTHER" id="PTHR12835">
    <property type="entry name" value="BIOTIN PROTEIN LIGASE"/>
    <property type="match status" value="1"/>
</dbReference>
<sequence length="260" mass="28886">MSNSRDIDLSALQNMPSQTRRQWRFLTETDSTNAEISRRLADHPPEQGLVVLADSQTGGKGRLGRTWYSAPGTGVYISTLIRPNLPPEQLPILTLMAGLATVIAVNEFTSNRVQLKWPNDLLLNGKKIAGVLCEYYPIKIPAVIIGIGINVNQTEFPIDIKEIATSLKLETGEEINRTALIKQLITQLDFQYSELKKYKVETLIKNWTRHTDLFGKTITLKKSSQSITGKAIRLDNLGRLVIANESGEETALDSGEVRLG</sequence>
<dbReference type="GO" id="GO:0004077">
    <property type="term" value="F:biotin--[biotin carboxyl-carrier protein] ligase activity"/>
    <property type="evidence" value="ECO:0007669"/>
    <property type="project" value="InterPro"/>
</dbReference>
<keyword evidence="1" id="KW-0436">Ligase</keyword>